<dbReference type="PANTHER" id="PTHR47510:SF3">
    <property type="entry name" value="ENDO_EXONUCLEASE_PHOSPHATASE DOMAIN-CONTAINING PROTEIN"/>
    <property type="match status" value="1"/>
</dbReference>
<dbReference type="PANTHER" id="PTHR47510">
    <property type="entry name" value="REVERSE TRANSCRIPTASE DOMAIN-CONTAINING PROTEIN"/>
    <property type="match status" value="1"/>
</dbReference>
<evidence type="ECO:0000313" key="1">
    <source>
        <dbReference type="EMBL" id="KAK2147243.1"/>
    </source>
</evidence>
<organism evidence="1 2">
    <name type="scientific">Paralvinella palmiformis</name>
    <dbReference type="NCBI Taxonomy" id="53620"/>
    <lineage>
        <taxon>Eukaryota</taxon>
        <taxon>Metazoa</taxon>
        <taxon>Spiralia</taxon>
        <taxon>Lophotrochozoa</taxon>
        <taxon>Annelida</taxon>
        <taxon>Polychaeta</taxon>
        <taxon>Sedentaria</taxon>
        <taxon>Canalipalpata</taxon>
        <taxon>Terebellida</taxon>
        <taxon>Terebelliformia</taxon>
        <taxon>Alvinellidae</taxon>
        <taxon>Paralvinella</taxon>
    </lineage>
</organism>
<dbReference type="EMBL" id="JAODUP010000562">
    <property type="protein sequence ID" value="KAK2147243.1"/>
    <property type="molecule type" value="Genomic_DNA"/>
</dbReference>
<dbReference type="AlphaFoldDB" id="A0AAD9J695"/>
<dbReference type="Proteomes" id="UP001208570">
    <property type="component" value="Unassembled WGS sequence"/>
</dbReference>
<proteinExistence type="predicted"/>
<reference evidence="1" key="1">
    <citation type="journal article" date="2023" name="Mol. Biol. Evol.">
        <title>Third-Generation Sequencing Reveals the Adaptive Role of the Epigenome in Three Deep-Sea Polychaetes.</title>
        <authorList>
            <person name="Perez M."/>
            <person name="Aroh O."/>
            <person name="Sun Y."/>
            <person name="Lan Y."/>
            <person name="Juniper S.K."/>
            <person name="Young C.R."/>
            <person name="Angers B."/>
            <person name="Qian P.Y."/>
        </authorList>
    </citation>
    <scope>NUCLEOTIDE SEQUENCE</scope>
    <source>
        <strain evidence="1">P08H-3</strain>
    </source>
</reference>
<sequence length="135" mass="15471">MNERQESVTLRDVIITPYLVEKKLNKLNVSKSAGPDGFHPRLLKEMHSPIKVPLQIIFNKSIMEERSCMTQLLVTVERWTELLDGGDSVDVIYLDFRKAVDTVPHRRLIKTLEAYDIKSGLLTWIENFLSGDSSV</sequence>
<name>A0AAD9J695_9ANNE</name>
<evidence type="ECO:0008006" key="3">
    <source>
        <dbReference type="Google" id="ProtNLM"/>
    </source>
</evidence>
<evidence type="ECO:0000313" key="2">
    <source>
        <dbReference type="Proteomes" id="UP001208570"/>
    </source>
</evidence>
<gene>
    <name evidence="1" type="ORF">LSH36_562g01010</name>
</gene>
<accession>A0AAD9J695</accession>
<comment type="caution">
    <text evidence="1">The sequence shown here is derived from an EMBL/GenBank/DDBJ whole genome shotgun (WGS) entry which is preliminary data.</text>
</comment>
<protein>
    <recommendedName>
        <fullName evidence="3">Reverse transcriptase</fullName>
    </recommendedName>
</protein>
<keyword evidence="2" id="KW-1185">Reference proteome</keyword>